<proteinExistence type="predicted"/>
<dbReference type="RefSeq" id="WP_200465762.1">
    <property type="nucleotide sequence ID" value="NZ_JAENRR010000036.1"/>
</dbReference>
<dbReference type="Pfam" id="PF20050">
    <property type="entry name" value="DUF6452"/>
    <property type="match status" value="1"/>
</dbReference>
<name>A0ABS1HM48_9BACT</name>
<feature type="chain" id="PRO_5046266264" evidence="1">
    <location>
        <begin position="20"/>
        <end position="165"/>
    </location>
</feature>
<evidence type="ECO:0000256" key="1">
    <source>
        <dbReference type="SAM" id="SignalP"/>
    </source>
</evidence>
<dbReference type="PROSITE" id="PS51257">
    <property type="entry name" value="PROKAR_LIPOPROTEIN"/>
    <property type="match status" value="1"/>
</dbReference>
<dbReference type="EMBL" id="JAENRR010000036">
    <property type="protein sequence ID" value="MBK3518535.1"/>
    <property type="molecule type" value="Genomic_DNA"/>
</dbReference>
<dbReference type="InterPro" id="IPR045607">
    <property type="entry name" value="DUF6452"/>
</dbReference>
<reference evidence="2 3" key="1">
    <citation type="submission" date="2021-01" db="EMBL/GenBank/DDBJ databases">
        <title>Carboxyliciviraga sp.nov., isolated from coastal sediments.</title>
        <authorList>
            <person name="Lu D."/>
            <person name="Zhang T."/>
        </authorList>
    </citation>
    <scope>NUCLEOTIDE SEQUENCE [LARGE SCALE GENOMIC DNA]</scope>
    <source>
        <strain evidence="2 3">N1Y132</strain>
    </source>
</reference>
<comment type="caution">
    <text evidence="2">The sequence shown here is derived from an EMBL/GenBank/DDBJ whole genome shotgun (WGS) entry which is preliminary data.</text>
</comment>
<evidence type="ECO:0000313" key="3">
    <source>
        <dbReference type="Proteomes" id="UP000605676"/>
    </source>
</evidence>
<protein>
    <submittedName>
        <fullName evidence="2">Uncharacterized protein</fullName>
    </submittedName>
</protein>
<gene>
    <name evidence="2" type="ORF">JIV24_14415</name>
</gene>
<feature type="signal peptide" evidence="1">
    <location>
        <begin position="1"/>
        <end position="19"/>
    </location>
</feature>
<sequence>MKTKIISPFLLAISIFALASCDSSSLCLSGQSAIQSGLYSATSGEAKDTTLSGIYLWGIDPITELDKGLLIDSADVSKMFLPTDINRDTSTFILREETVASDLYDTLMFVYERELNYVSGDCGFSYNLRLDTVIYTINLIDSVTIDLPTVIYNENLENVKIYIEP</sequence>
<dbReference type="Proteomes" id="UP000605676">
    <property type="component" value="Unassembled WGS sequence"/>
</dbReference>
<organism evidence="2 3">
    <name type="scientific">Carboxylicivirga marina</name>
    <dbReference type="NCBI Taxonomy" id="2800988"/>
    <lineage>
        <taxon>Bacteria</taxon>
        <taxon>Pseudomonadati</taxon>
        <taxon>Bacteroidota</taxon>
        <taxon>Bacteroidia</taxon>
        <taxon>Marinilabiliales</taxon>
        <taxon>Marinilabiliaceae</taxon>
        <taxon>Carboxylicivirga</taxon>
    </lineage>
</organism>
<accession>A0ABS1HM48</accession>
<evidence type="ECO:0000313" key="2">
    <source>
        <dbReference type="EMBL" id="MBK3518535.1"/>
    </source>
</evidence>
<keyword evidence="1" id="KW-0732">Signal</keyword>
<keyword evidence="3" id="KW-1185">Reference proteome</keyword>